<gene>
    <name evidence="1" type="ORF">RRG08_014698</name>
</gene>
<sequence length="117" mass="12963">MVLCVCRDFRYQSELWCSVCAWIPATSQNCDALCVHGSPLPVRTVVLFVCRNSRYQSELWCSVCAGIPATSQNYGSLCSGIPATTQNYGALCVQGSLLPIRTVVLWMCRDPCYQSQL</sequence>
<dbReference type="AlphaFoldDB" id="A0AAE1CYW3"/>
<evidence type="ECO:0000313" key="1">
    <source>
        <dbReference type="EMBL" id="KAK3746225.1"/>
    </source>
</evidence>
<dbReference type="Proteomes" id="UP001283361">
    <property type="component" value="Unassembled WGS sequence"/>
</dbReference>
<accession>A0AAE1CYW3</accession>
<reference evidence="1" key="1">
    <citation type="journal article" date="2023" name="G3 (Bethesda)">
        <title>A reference genome for the long-term kleptoplast-retaining sea slug Elysia crispata morphotype clarki.</title>
        <authorList>
            <person name="Eastman K.E."/>
            <person name="Pendleton A.L."/>
            <person name="Shaikh M.A."/>
            <person name="Suttiyut T."/>
            <person name="Ogas R."/>
            <person name="Tomko P."/>
            <person name="Gavelis G."/>
            <person name="Widhalm J.R."/>
            <person name="Wisecaver J.H."/>
        </authorList>
    </citation>
    <scope>NUCLEOTIDE SEQUENCE</scope>
    <source>
        <strain evidence="1">ECLA1</strain>
    </source>
</reference>
<organism evidence="1 2">
    <name type="scientific">Elysia crispata</name>
    <name type="common">lettuce slug</name>
    <dbReference type="NCBI Taxonomy" id="231223"/>
    <lineage>
        <taxon>Eukaryota</taxon>
        <taxon>Metazoa</taxon>
        <taxon>Spiralia</taxon>
        <taxon>Lophotrochozoa</taxon>
        <taxon>Mollusca</taxon>
        <taxon>Gastropoda</taxon>
        <taxon>Heterobranchia</taxon>
        <taxon>Euthyneura</taxon>
        <taxon>Panpulmonata</taxon>
        <taxon>Sacoglossa</taxon>
        <taxon>Placobranchoidea</taxon>
        <taxon>Plakobranchidae</taxon>
        <taxon>Elysia</taxon>
    </lineage>
</organism>
<evidence type="ECO:0000313" key="2">
    <source>
        <dbReference type="Proteomes" id="UP001283361"/>
    </source>
</evidence>
<comment type="caution">
    <text evidence="1">The sequence shown here is derived from an EMBL/GenBank/DDBJ whole genome shotgun (WGS) entry which is preliminary data.</text>
</comment>
<proteinExistence type="predicted"/>
<protein>
    <submittedName>
        <fullName evidence="1">Uncharacterized protein</fullName>
    </submittedName>
</protein>
<name>A0AAE1CYW3_9GAST</name>
<dbReference type="EMBL" id="JAWDGP010006162">
    <property type="protein sequence ID" value="KAK3746225.1"/>
    <property type="molecule type" value="Genomic_DNA"/>
</dbReference>
<keyword evidence="2" id="KW-1185">Reference proteome</keyword>